<organism evidence="2 3">
    <name type="scientific">Steinernema carpocapsae</name>
    <name type="common">Entomopathogenic nematode</name>
    <dbReference type="NCBI Taxonomy" id="34508"/>
    <lineage>
        <taxon>Eukaryota</taxon>
        <taxon>Metazoa</taxon>
        <taxon>Ecdysozoa</taxon>
        <taxon>Nematoda</taxon>
        <taxon>Chromadorea</taxon>
        <taxon>Rhabditida</taxon>
        <taxon>Tylenchina</taxon>
        <taxon>Panagrolaimomorpha</taxon>
        <taxon>Strongyloidoidea</taxon>
        <taxon>Steinernematidae</taxon>
        <taxon>Steinernema</taxon>
    </lineage>
</organism>
<evidence type="ECO:0000256" key="1">
    <source>
        <dbReference type="SAM" id="MobiDB-lite"/>
    </source>
</evidence>
<evidence type="ECO:0000313" key="2">
    <source>
        <dbReference type="EMBL" id="TMS38078.1"/>
    </source>
</evidence>
<dbReference type="Proteomes" id="UP000298663">
    <property type="component" value="Unassembled WGS sequence"/>
</dbReference>
<sequence length="181" mass="21276">MYQQDNSLQDPFQVEDFPPDPVDPSQESHSRDTNALIPDEREGLRKLHAARALADFEYQFLQVVRMLTANPSQATDTVPSDPSDFDNVLPNLEQIRRDVSTRLRVEIQKEVDAFFRKLEQLEIARSFNRNMIGFTSGRQQTAFRHLCREQGIEIAWRRNHLQWWQEKCSQTLRELNFGEDI</sequence>
<evidence type="ECO:0000313" key="3">
    <source>
        <dbReference type="Proteomes" id="UP000298663"/>
    </source>
</evidence>
<proteinExistence type="predicted"/>
<feature type="region of interest" description="Disordered" evidence="1">
    <location>
        <begin position="1"/>
        <end position="36"/>
    </location>
</feature>
<dbReference type="AlphaFoldDB" id="A0A4U8V1D4"/>
<gene>
    <name evidence="2" type="ORF">L596_004881</name>
</gene>
<dbReference type="EMBL" id="AZBU02000001">
    <property type="protein sequence ID" value="TMS38078.1"/>
    <property type="molecule type" value="Genomic_DNA"/>
</dbReference>
<accession>A0A4U8V1D4</accession>
<feature type="compositionally biased region" description="Polar residues" evidence="1">
    <location>
        <begin position="1"/>
        <end position="10"/>
    </location>
</feature>
<keyword evidence="3" id="KW-1185">Reference proteome</keyword>
<reference evidence="2 3" key="1">
    <citation type="journal article" date="2015" name="Genome Biol.">
        <title>Comparative genomics of Steinernema reveals deeply conserved gene regulatory networks.</title>
        <authorList>
            <person name="Dillman A.R."/>
            <person name="Macchietto M."/>
            <person name="Porter C.F."/>
            <person name="Rogers A."/>
            <person name="Williams B."/>
            <person name="Antoshechkin I."/>
            <person name="Lee M.M."/>
            <person name="Goodwin Z."/>
            <person name="Lu X."/>
            <person name="Lewis E.E."/>
            <person name="Goodrich-Blair H."/>
            <person name="Stock S.P."/>
            <person name="Adams B.J."/>
            <person name="Sternberg P.W."/>
            <person name="Mortazavi A."/>
        </authorList>
    </citation>
    <scope>NUCLEOTIDE SEQUENCE [LARGE SCALE GENOMIC DNA]</scope>
    <source>
        <strain evidence="2 3">ALL</strain>
    </source>
</reference>
<reference evidence="2 3" key="2">
    <citation type="journal article" date="2019" name="G3 (Bethesda)">
        <title>Hybrid Assembly of the Genome of the Entomopathogenic Nematode Steinernema carpocapsae Identifies the X-Chromosome.</title>
        <authorList>
            <person name="Serra L."/>
            <person name="Macchietto M."/>
            <person name="Macias-Munoz A."/>
            <person name="McGill C.J."/>
            <person name="Rodriguez I.M."/>
            <person name="Rodriguez B."/>
            <person name="Murad R."/>
            <person name="Mortazavi A."/>
        </authorList>
    </citation>
    <scope>NUCLEOTIDE SEQUENCE [LARGE SCALE GENOMIC DNA]</scope>
    <source>
        <strain evidence="2 3">ALL</strain>
    </source>
</reference>
<name>A0A4U8V1D4_STECR</name>
<feature type="compositionally biased region" description="Basic and acidic residues" evidence="1">
    <location>
        <begin position="26"/>
        <end position="36"/>
    </location>
</feature>
<protein>
    <submittedName>
        <fullName evidence="2">Uncharacterized protein</fullName>
    </submittedName>
</protein>
<comment type="caution">
    <text evidence="2">The sequence shown here is derived from an EMBL/GenBank/DDBJ whole genome shotgun (WGS) entry which is preliminary data.</text>
</comment>